<keyword evidence="1" id="KW-1133">Transmembrane helix</keyword>
<sequence>MWLTPFLRQPDVLVMATFVLVVAGCAAAAPHIGGALLRLPRSAERDASAFEGYKIVFSTFGVMLAFLLAQAAMAHREVQSNIVKEAAALSEADRALLRLGTPDFAAVRPGLASYGALIVDDEWRAQSIGGRSAAATAAFAGVSDRVRALGPDDTRRQALYNALLRSLDELEGLREARLAASAGALPTSLWTAVIGLMIIAFAVAAFADRSFNRSVSLAAIAAAIGLLLSLVVIVDLPFIGEHSVSVAPIQRALEVNAARK</sequence>
<dbReference type="EMBL" id="QNRK01000039">
    <property type="protein sequence ID" value="RBP04560.1"/>
    <property type="molecule type" value="Genomic_DNA"/>
</dbReference>
<dbReference type="Proteomes" id="UP000253529">
    <property type="component" value="Unassembled WGS sequence"/>
</dbReference>
<dbReference type="RefSeq" id="WP_113892124.1">
    <property type="nucleotide sequence ID" value="NZ_QNRK01000039.1"/>
</dbReference>
<accession>A0A366ES95</accession>
<proteinExistence type="predicted"/>
<evidence type="ECO:0000313" key="3">
    <source>
        <dbReference type="Proteomes" id="UP000253529"/>
    </source>
</evidence>
<protein>
    <submittedName>
        <fullName evidence="2">Uncharacterized protein DUF4239</fullName>
    </submittedName>
</protein>
<feature type="transmembrane region" description="Helical" evidence="1">
    <location>
        <begin position="52"/>
        <end position="74"/>
    </location>
</feature>
<evidence type="ECO:0000256" key="1">
    <source>
        <dbReference type="SAM" id="Phobius"/>
    </source>
</evidence>
<dbReference type="AlphaFoldDB" id="A0A366ES95"/>
<name>A0A366ES95_9HYPH</name>
<reference evidence="2 3" key="1">
    <citation type="submission" date="2018-06" db="EMBL/GenBank/DDBJ databases">
        <title>Genomic Encyclopedia of Type Strains, Phase IV (KMG-IV): sequencing the most valuable type-strain genomes for metagenomic binning, comparative biology and taxonomic classification.</title>
        <authorList>
            <person name="Goeker M."/>
        </authorList>
    </citation>
    <scope>NUCLEOTIDE SEQUENCE [LARGE SCALE GENOMIC DNA]</scope>
    <source>
        <strain evidence="2 3">DSM 24875</strain>
    </source>
</reference>
<feature type="transmembrane region" description="Helical" evidence="1">
    <location>
        <begin position="187"/>
        <end position="207"/>
    </location>
</feature>
<keyword evidence="1" id="KW-0472">Membrane</keyword>
<keyword evidence="1" id="KW-0812">Transmembrane</keyword>
<dbReference type="Pfam" id="PF14023">
    <property type="entry name" value="Bestrophin-like"/>
    <property type="match status" value="1"/>
</dbReference>
<evidence type="ECO:0000313" key="2">
    <source>
        <dbReference type="EMBL" id="RBP04560.1"/>
    </source>
</evidence>
<dbReference type="OrthoDB" id="8016862at2"/>
<feature type="transmembrane region" description="Helical" evidence="1">
    <location>
        <begin position="213"/>
        <end position="234"/>
    </location>
</feature>
<organism evidence="2 3">
    <name type="scientific">Roseiarcus fermentans</name>
    <dbReference type="NCBI Taxonomy" id="1473586"/>
    <lineage>
        <taxon>Bacteria</taxon>
        <taxon>Pseudomonadati</taxon>
        <taxon>Pseudomonadota</taxon>
        <taxon>Alphaproteobacteria</taxon>
        <taxon>Hyphomicrobiales</taxon>
        <taxon>Roseiarcaceae</taxon>
        <taxon>Roseiarcus</taxon>
    </lineage>
</organism>
<comment type="caution">
    <text evidence="2">The sequence shown here is derived from an EMBL/GenBank/DDBJ whole genome shotgun (WGS) entry which is preliminary data.</text>
</comment>
<dbReference type="InterPro" id="IPR025333">
    <property type="entry name" value="DUF4239"/>
</dbReference>
<keyword evidence="3" id="KW-1185">Reference proteome</keyword>
<gene>
    <name evidence="2" type="ORF">DFR50_13937</name>
</gene>